<dbReference type="SUPFAM" id="SSF52058">
    <property type="entry name" value="L domain-like"/>
    <property type="match status" value="1"/>
</dbReference>
<dbReference type="Pfam" id="PF13306">
    <property type="entry name" value="LRR_5"/>
    <property type="match status" value="2"/>
</dbReference>
<gene>
    <name evidence="1" type="ORF">NCTC13043_02584</name>
</gene>
<accession>A0A379GAL8</accession>
<organism evidence="1 2">
    <name type="scientific">Prevotella pallens</name>
    <dbReference type="NCBI Taxonomy" id="60133"/>
    <lineage>
        <taxon>Bacteria</taxon>
        <taxon>Pseudomonadati</taxon>
        <taxon>Bacteroidota</taxon>
        <taxon>Bacteroidia</taxon>
        <taxon>Bacteroidales</taxon>
        <taxon>Prevotellaceae</taxon>
        <taxon>Prevotella</taxon>
    </lineage>
</organism>
<dbReference type="InterPro" id="IPR032675">
    <property type="entry name" value="LRR_dom_sf"/>
</dbReference>
<protein>
    <recommendedName>
        <fullName evidence="3">Bacterial surface protein 26-residue repeat</fullName>
    </recommendedName>
</protein>
<dbReference type="InterPro" id="IPR053139">
    <property type="entry name" value="Surface_bspA-like"/>
</dbReference>
<dbReference type="AlphaFoldDB" id="A0A379GAL8"/>
<dbReference type="Gene3D" id="3.80.10.10">
    <property type="entry name" value="Ribonuclease Inhibitor"/>
    <property type="match status" value="2"/>
</dbReference>
<dbReference type="PANTHER" id="PTHR45661">
    <property type="entry name" value="SURFACE ANTIGEN"/>
    <property type="match status" value="1"/>
</dbReference>
<dbReference type="InterPro" id="IPR026906">
    <property type="entry name" value="LRR_5"/>
</dbReference>
<dbReference type="Proteomes" id="UP000254235">
    <property type="component" value="Unassembled WGS sequence"/>
</dbReference>
<evidence type="ECO:0000313" key="2">
    <source>
        <dbReference type="Proteomes" id="UP000254235"/>
    </source>
</evidence>
<name>A0A379GAL8_9BACT</name>
<evidence type="ECO:0000313" key="1">
    <source>
        <dbReference type="EMBL" id="SUC38084.1"/>
    </source>
</evidence>
<reference evidence="1 2" key="1">
    <citation type="submission" date="2018-06" db="EMBL/GenBank/DDBJ databases">
        <authorList>
            <consortium name="Pathogen Informatics"/>
            <person name="Doyle S."/>
        </authorList>
    </citation>
    <scope>NUCLEOTIDE SEQUENCE [LARGE SCALE GENOMIC DNA]</scope>
    <source>
        <strain evidence="1 2">NCTC13043</strain>
    </source>
</reference>
<dbReference type="PANTHER" id="PTHR45661:SF3">
    <property type="entry name" value="IG-LIKE DOMAIN-CONTAINING PROTEIN"/>
    <property type="match status" value="1"/>
</dbReference>
<sequence length="314" mass="33735">MKQLSSFKIIYSKTWLVAVSLLLALPMAGQNFQSGQLWYRVTDATNKHVSVIAPQDTNPANSYAQTLSGAITIPQTVTNNNSQQWTVTEIDEKAFNGVSTITAVTLPPSVMVIGNLAFYRTTNLASINFPAALSYIGVSAFEESGLTKADIPGVTFIATTAFQRCKNLAQLSIPQVNCLGVNSFAFCTSLTSVTVPASARLQEEVSPNVQNAPSEESGVNAFFGCSELKEVTIEDGIQNIAGGMFSECRSIAKMELPASVNYIRKGAFSCCRSLESINMPRVTTIELSAFSLCGFKGDLVIPSTVKTIGLCFFL</sequence>
<evidence type="ECO:0008006" key="3">
    <source>
        <dbReference type="Google" id="ProtNLM"/>
    </source>
</evidence>
<dbReference type="EMBL" id="UGTP01000005">
    <property type="protein sequence ID" value="SUC38084.1"/>
    <property type="molecule type" value="Genomic_DNA"/>
</dbReference>
<proteinExistence type="predicted"/>